<dbReference type="KEGG" id="nmk:CHR53_01860"/>
<name>A0A3T0HSU0_9BACI</name>
<sequence>MGFWMSTLSTSIGAFIGVLGAYIIAKWQMGKAHKMNNMPFYIQFNEAQININRFNEKVDKILNYTQTAERKYARIHLSHVEFNELKEEITNTIKTLNPEFESVDFKNFHVDLGKIAKNAPLGYYTDISWLILSMVLIHDLLLKECKNILMYPPEPLDYRNFHYMNQTSYLKIIKSHRKKYKMLKKKMNIRK</sequence>
<accession>A0A3T0HSU0</accession>
<evidence type="ECO:0000256" key="1">
    <source>
        <dbReference type="SAM" id="Phobius"/>
    </source>
</evidence>
<dbReference type="RefSeq" id="WP_127484634.1">
    <property type="nucleotide sequence ID" value="NZ_CP022572.1"/>
</dbReference>
<gene>
    <name evidence="2" type="ORF">CHR53_01860</name>
</gene>
<dbReference type="Proteomes" id="UP000282892">
    <property type="component" value="Chromosome"/>
</dbReference>
<dbReference type="EMBL" id="CP022572">
    <property type="protein sequence ID" value="AZU60111.1"/>
    <property type="molecule type" value="Genomic_DNA"/>
</dbReference>
<dbReference type="AlphaFoldDB" id="A0A3T0HSU0"/>
<feature type="transmembrane region" description="Helical" evidence="1">
    <location>
        <begin position="6"/>
        <end position="25"/>
    </location>
</feature>
<proteinExistence type="predicted"/>
<reference evidence="2 3" key="1">
    <citation type="submission" date="2017-07" db="EMBL/GenBank/DDBJ databases">
        <title>The complete genome sequence of Bacillus mesonae strain H20-5, an efficient strain improving plant abiotic stress resistance.</title>
        <authorList>
            <person name="Kim S.Y."/>
            <person name="Song H."/>
            <person name="Sang M.K."/>
            <person name="Weon H.-Y."/>
            <person name="Song J."/>
        </authorList>
    </citation>
    <scope>NUCLEOTIDE SEQUENCE [LARGE SCALE GENOMIC DNA]</scope>
    <source>
        <strain evidence="2 3">H20-5</strain>
    </source>
</reference>
<keyword evidence="1" id="KW-0812">Transmembrane</keyword>
<organism evidence="2 3">
    <name type="scientific">Neobacillus mesonae</name>
    <dbReference type="NCBI Taxonomy" id="1193713"/>
    <lineage>
        <taxon>Bacteria</taxon>
        <taxon>Bacillati</taxon>
        <taxon>Bacillota</taxon>
        <taxon>Bacilli</taxon>
        <taxon>Bacillales</taxon>
        <taxon>Bacillaceae</taxon>
        <taxon>Neobacillus</taxon>
    </lineage>
</organism>
<keyword evidence="3" id="KW-1185">Reference proteome</keyword>
<evidence type="ECO:0000313" key="3">
    <source>
        <dbReference type="Proteomes" id="UP000282892"/>
    </source>
</evidence>
<evidence type="ECO:0008006" key="4">
    <source>
        <dbReference type="Google" id="ProtNLM"/>
    </source>
</evidence>
<evidence type="ECO:0000313" key="2">
    <source>
        <dbReference type="EMBL" id="AZU60111.1"/>
    </source>
</evidence>
<protein>
    <recommendedName>
        <fullName evidence="4">DUF4760 domain-containing protein</fullName>
    </recommendedName>
</protein>
<keyword evidence="1" id="KW-1133">Transmembrane helix</keyword>
<keyword evidence="1" id="KW-0472">Membrane</keyword>